<proteinExistence type="predicted"/>
<evidence type="ECO:0000313" key="2">
    <source>
        <dbReference type="Proteomes" id="UP001264980"/>
    </source>
</evidence>
<sequence length="78" mass="8636">MIQKINFPVITFDRFAFNIAHDSDQLTRTTSAGLANGLFKDPQIVDSSGNLYLVKSAAKLKGIGPFWGYNIFLNQISV</sequence>
<organism evidence="1 2">
    <name type="scientific">Dyadobacter fermentans</name>
    <dbReference type="NCBI Taxonomy" id="94254"/>
    <lineage>
        <taxon>Bacteria</taxon>
        <taxon>Pseudomonadati</taxon>
        <taxon>Bacteroidota</taxon>
        <taxon>Cytophagia</taxon>
        <taxon>Cytophagales</taxon>
        <taxon>Spirosomataceae</taxon>
        <taxon>Dyadobacter</taxon>
    </lineage>
</organism>
<dbReference type="Proteomes" id="UP001264980">
    <property type="component" value="Unassembled WGS sequence"/>
</dbReference>
<dbReference type="RefSeq" id="WP_309981888.1">
    <property type="nucleotide sequence ID" value="NZ_JAVDTI010000002.1"/>
</dbReference>
<keyword evidence="2" id="KW-1185">Reference proteome</keyword>
<accession>A0ABU1QTY8</accession>
<protein>
    <submittedName>
        <fullName evidence="1">Uncharacterized protein</fullName>
    </submittedName>
</protein>
<name>A0ABU1QTY8_9BACT</name>
<comment type="caution">
    <text evidence="1">The sequence shown here is derived from an EMBL/GenBank/DDBJ whole genome shotgun (WGS) entry which is preliminary data.</text>
</comment>
<gene>
    <name evidence="1" type="ORF">J2W84_001652</name>
</gene>
<evidence type="ECO:0000313" key="1">
    <source>
        <dbReference type="EMBL" id="MDR6804606.1"/>
    </source>
</evidence>
<dbReference type="EMBL" id="JAVDTI010000002">
    <property type="protein sequence ID" value="MDR6804606.1"/>
    <property type="molecule type" value="Genomic_DNA"/>
</dbReference>
<reference evidence="1 2" key="1">
    <citation type="submission" date="2023-07" db="EMBL/GenBank/DDBJ databases">
        <title>Sorghum-associated microbial communities from plants grown in Nebraska, USA.</title>
        <authorList>
            <person name="Schachtman D."/>
        </authorList>
    </citation>
    <scope>NUCLEOTIDE SEQUENCE [LARGE SCALE GENOMIC DNA]</scope>
    <source>
        <strain evidence="1 2">BE57</strain>
    </source>
</reference>